<feature type="non-terminal residue" evidence="1">
    <location>
        <position position="1"/>
    </location>
</feature>
<protein>
    <submittedName>
        <fullName evidence="1">Uncharacterized protein</fullName>
    </submittedName>
</protein>
<dbReference type="EMBL" id="GECU01009397">
    <property type="protein sequence ID" value="JAS98309.1"/>
    <property type="molecule type" value="Transcribed_RNA"/>
</dbReference>
<proteinExistence type="predicted"/>
<organism evidence="1">
    <name type="scientific">Homalodisca liturata</name>
    <dbReference type="NCBI Taxonomy" id="320908"/>
    <lineage>
        <taxon>Eukaryota</taxon>
        <taxon>Metazoa</taxon>
        <taxon>Ecdysozoa</taxon>
        <taxon>Arthropoda</taxon>
        <taxon>Hexapoda</taxon>
        <taxon>Insecta</taxon>
        <taxon>Pterygota</taxon>
        <taxon>Neoptera</taxon>
        <taxon>Paraneoptera</taxon>
        <taxon>Hemiptera</taxon>
        <taxon>Auchenorrhyncha</taxon>
        <taxon>Membracoidea</taxon>
        <taxon>Cicadellidae</taxon>
        <taxon>Cicadellinae</taxon>
        <taxon>Proconiini</taxon>
        <taxon>Homalodisca</taxon>
    </lineage>
</organism>
<sequence>SVSEVLGVLRGLDVRKGAGPDSITPSLLQHCSNLLAHPLTFLFNSSILLGKFPDTFKVGHIVPILKGGSPSKVENYRTITILSALGKVFEMLVLSRLKPFVRSLTCPNQHGFTSSRSTVTNLLIFEDAILSAMREGRQLDVAFV</sequence>
<feature type="non-terminal residue" evidence="1">
    <location>
        <position position="144"/>
    </location>
</feature>
<name>A0A1B6JGJ5_9HEMI</name>
<dbReference type="PANTHER" id="PTHR19446">
    <property type="entry name" value="REVERSE TRANSCRIPTASES"/>
    <property type="match status" value="1"/>
</dbReference>
<evidence type="ECO:0000313" key="1">
    <source>
        <dbReference type="EMBL" id="JAS98309.1"/>
    </source>
</evidence>
<accession>A0A1B6JGJ5</accession>
<gene>
    <name evidence="1" type="ORF">g.4956</name>
</gene>
<reference evidence="1" key="1">
    <citation type="submission" date="2015-11" db="EMBL/GenBank/DDBJ databases">
        <title>De novo transcriptome assembly of four potential Pierce s Disease insect vectors from Arizona vineyards.</title>
        <authorList>
            <person name="Tassone E.E."/>
        </authorList>
    </citation>
    <scope>NUCLEOTIDE SEQUENCE</scope>
</reference>
<dbReference type="AlphaFoldDB" id="A0A1B6JGJ5"/>